<proteinExistence type="predicted"/>
<protein>
    <submittedName>
        <fullName evidence="1">Uncharacterized protein</fullName>
    </submittedName>
</protein>
<reference evidence="1" key="1">
    <citation type="submission" date="2019-08" db="EMBL/GenBank/DDBJ databases">
        <authorList>
            <person name="Kucharzyk K."/>
            <person name="Murdoch R.W."/>
            <person name="Higgins S."/>
            <person name="Loffler F."/>
        </authorList>
    </citation>
    <scope>NUCLEOTIDE SEQUENCE</scope>
</reference>
<evidence type="ECO:0000313" key="1">
    <source>
        <dbReference type="EMBL" id="MPN22428.1"/>
    </source>
</evidence>
<accession>A0A645G6C6</accession>
<gene>
    <name evidence="1" type="ORF">SDC9_169811</name>
</gene>
<comment type="caution">
    <text evidence="1">The sequence shown here is derived from an EMBL/GenBank/DDBJ whole genome shotgun (WGS) entry which is preliminary data.</text>
</comment>
<dbReference type="AlphaFoldDB" id="A0A645G6C6"/>
<organism evidence="1">
    <name type="scientific">bioreactor metagenome</name>
    <dbReference type="NCBI Taxonomy" id="1076179"/>
    <lineage>
        <taxon>unclassified sequences</taxon>
        <taxon>metagenomes</taxon>
        <taxon>ecological metagenomes</taxon>
    </lineage>
</organism>
<name>A0A645G6C6_9ZZZZ</name>
<sequence length="146" mass="15910">MVTSAPRSVNVEIITTGIGRKRIRRSRNARPSMPGMATSRVSTSGARVLINSRALDASGAAPTTSRSAKPLIMVVSSERINAESSTIRTRVFFICRHHRTDQTSDKKLHIAAHACARQSLLVIPLTTEQGFVVDAMQLLHQHAPCL</sequence>
<dbReference type="EMBL" id="VSSQ01070654">
    <property type="protein sequence ID" value="MPN22428.1"/>
    <property type="molecule type" value="Genomic_DNA"/>
</dbReference>